<sequence>MRHRALLERVQVDLVQRRKAAARKGLEKILAEDPTYPGLREALAALG</sequence>
<gene>
    <name evidence="1" type="ORF">NCTC10742_06135</name>
</gene>
<accession>A0A379MMC7</accession>
<protein>
    <submittedName>
        <fullName evidence="1">Uncharacterized protein</fullName>
    </submittedName>
</protein>
<evidence type="ECO:0000313" key="2">
    <source>
        <dbReference type="Proteomes" id="UP000254291"/>
    </source>
</evidence>
<dbReference type="EMBL" id="UGQM01000009">
    <property type="protein sequence ID" value="SUE32771.1"/>
    <property type="molecule type" value="Genomic_DNA"/>
</dbReference>
<reference evidence="1 2" key="1">
    <citation type="submission" date="2018-06" db="EMBL/GenBank/DDBJ databases">
        <authorList>
            <consortium name="Pathogen Informatics"/>
            <person name="Doyle S."/>
        </authorList>
    </citation>
    <scope>NUCLEOTIDE SEQUENCE [LARGE SCALE GENOMIC DNA]</scope>
    <source>
        <strain evidence="1 2">NCTC10742</strain>
    </source>
</reference>
<dbReference type="AlphaFoldDB" id="A0A379MMC7"/>
<name>A0A379MMC7_9MYCO</name>
<dbReference type="Proteomes" id="UP000254291">
    <property type="component" value="Unassembled WGS sequence"/>
</dbReference>
<organism evidence="1 2">
    <name type="scientific">Mycolicibacterium gilvum</name>
    <dbReference type="NCBI Taxonomy" id="1804"/>
    <lineage>
        <taxon>Bacteria</taxon>
        <taxon>Bacillati</taxon>
        <taxon>Actinomycetota</taxon>
        <taxon>Actinomycetes</taxon>
        <taxon>Mycobacteriales</taxon>
        <taxon>Mycobacteriaceae</taxon>
        <taxon>Mycolicibacterium</taxon>
    </lineage>
</organism>
<evidence type="ECO:0000313" key="1">
    <source>
        <dbReference type="EMBL" id="SUE32771.1"/>
    </source>
</evidence>
<proteinExistence type="predicted"/>